<dbReference type="CDD" id="cd08349">
    <property type="entry name" value="BLMA_like"/>
    <property type="match status" value="1"/>
</dbReference>
<comment type="caution">
    <text evidence="5">The sequence shown here is derived from an EMBL/GenBank/DDBJ whole genome shotgun (WGS) entry which is preliminary data.</text>
</comment>
<evidence type="ECO:0000256" key="2">
    <source>
        <dbReference type="ARBA" id="ARBA00021572"/>
    </source>
</evidence>
<dbReference type="InterPro" id="IPR000335">
    <property type="entry name" value="Bleomycin-R"/>
</dbReference>
<organism evidence="5 6">
    <name type="scientific">Comamonas avium</name>
    <dbReference type="NCBI Taxonomy" id="2762231"/>
    <lineage>
        <taxon>Bacteria</taxon>
        <taxon>Pseudomonadati</taxon>
        <taxon>Pseudomonadota</taxon>
        <taxon>Betaproteobacteria</taxon>
        <taxon>Burkholderiales</taxon>
        <taxon>Comamonadaceae</taxon>
        <taxon>Comamonas</taxon>
    </lineage>
</organism>
<dbReference type="Gene3D" id="3.10.180.10">
    <property type="entry name" value="2,3-Dihydroxybiphenyl 1,2-Dioxygenase, domain 1"/>
    <property type="match status" value="1"/>
</dbReference>
<dbReference type="InterPro" id="IPR004360">
    <property type="entry name" value="Glyas_Fos-R_dOase_dom"/>
</dbReference>
<reference evidence="5 6" key="1">
    <citation type="submission" date="2020-08" db="EMBL/GenBank/DDBJ databases">
        <title>A Genomic Blueprint of the Chicken Gut Microbiome.</title>
        <authorList>
            <person name="Gilroy R."/>
            <person name="Ravi A."/>
            <person name="Getino M."/>
            <person name="Pursley I."/>
            <person name="Horton D.L."/>
            <person name="Alikhan N.-F."/>
            <person name="Baker D."/>
            <person name="Gharbi K."/>
            <person name="Hall N."/>
            <person name="Watson M."/>
            <person name="Adriaenssens E.M."/>
            <person name="Foster-Nyarko E."/>
            <person name="Jarju S."/>
            <person name="Secka A."/>
            <person name="Antonio M."/>
            <person name="Oren A."/>
            <person name="Chaudhuri R."/>
            <person name="La Ragione R.M."/>
            <person name="Hildebrand F."/>
            <person name="Pallen M.J."/>
        </authorList>
    </citation>
    <scope>NUCLEOTIDE SEQUENCE [LARGE SCALE GENOMIC DNA]</scope>
    <source>
        <strain evidence="5 6">Sa2CVA6</strain>
    </source>
</reference>
<name>A0ABR8S7Q5_9BURK</name>
<feature type="domain" description="VOC" evidence="4">
    <location>
        <begin position="2"/>
        <end position="133"/>
    </location>
</feature>
<evidence type="ECO:0000256" key="3">
    <source>
        <dbReference type="ARBA" id="ARBA00023251"/>
    </source>
</evidence>
<sequence>MEFSALVPELIVSDLQASLKFWCGVVGFSVWYDRPEDDFSYLTLGSAQIMLEQRSNTGDDWVSASLEQPFGRGVNFQIQVPSLDAVISRCNKNGIDLFLPEEERWYRRGTEEVGQKQCIVADPDGYLIRCIQSLGKRPASNL</sequence>
<dbReference type="Proteomes" id="UP000634919">
    <property type="component" value="Unassembled WGS sequence"/>
</dbReference>
<comment type="similarity">
    <text evidence="1">Belongs to the bleomycin resistance protein family.</text>
</comment>
<protein>
    <recommendedName>
        <fullName evidence="2">Bleomycin resistance protein</fullName>
    </recommendedName>
</protein>
<dbReference type="PROSITE" id="PS51819">
    <property type="entry name" value="VOC"/>
    <property type="match status" value="1"/>
</dbReference>
<dbReference type="InterPro" id="IPR029068">
    <property type="entry name" value="Glyas_Bleomycin-R_OHBP_Dase"/>
</dbReference>
<proteinExistence type="inferred from homology"/>
<evidence type="ECO:0000313" key="6">
    <source>
        <dbReference type="Proteomes" id="UP000634919"/>
    </source>
</evidence>
<keyword evidence="3" id="KW-0046">Antibiotic resistance</keyword>
<dbReference type="InterPro" id="IPR037523">
    <property type="entry name" value="VOC_core"/>
</dbReference>
<accession>A0ABR8S7Q5</accession>
<dbReference type="EMBL" id="JACSQK010000001">
    <property type="protein sequence ID" value="MBD7959129.1"/>
    <property type="molecule type" value="Genomic_DNA"/>
</dbReference>
<evidence type="ECO:0000259" key="4">
    <source>
        <dbReference type="PROSITE" id="PS51819"/>
    </source>
</evidence>
<keyword evidence="6" id="KW-1185">Reference proteome</keyword>
<dbReference type="SUPFAM" id="SSF54593">
    <property type="entry name" value="Glyoxalase/Bleomycin resistance protein/Dihydroxybiphenyl dioxygenase"/>
    <property type="match status" value="1"/>
</dbReference>
<dbReference type="Pfam" id="PF00903">
    <property type="entry name" value="Glyoxalase"/>
    <property type="match status" value="1"/>
</dbReference>
<evidence type="ECO:0000256" key="1">
    <source>
        <dbReference type="ARBA" id="ARBA00011051"/>
    </source>
</evidence>
<dbReference type="RefSeq" id="WP_191721541.1">
    <property type="nucleotide sequence ID" value="NZ_JACSQK010000001.1"/>
</dbReference>
<evidence type="ECO:0000313" key="5">
    <source>
        <dbReference type="EMBL" id="MBD7959129.1"/>
    </source>
</evidence>
<gene>
    <name evidence="5" type="ORF">H9646_01410</name>
</gene>